<name>A0A1S8MNF0_CLOSA</name>
<dbReference type="Gene3D" id="1.10.287.110">
    <property type="entry name" value="DnaJ domain"/>
    <property type="match status" value="1"/>
</dbReference>
<gene>
    <name evidence="5" type="primary">dnaJ_5</name>
    <name evidence="5" type="ORF">CLOSAC_45500</name>
</gene>
<evidence type="ECO:0000256" key="1">
    <source>
        <dbReference type="ARBA" id="ARBA00022705"/>
    </source>
</evidence>
<evidence type="ECO:0000256" key="2">
    <source>
        <dbReference type="ARBA" id="ARBA00023186"/>
    </source>
</evidence>
<dbReference type="RefSeq" id="WP_077867498.1">
    <property type="nucleotide sequence ID" value="NZ_LZYZ01000012.1"/>
</dbReference>
<comment type="caution">
    <text evidence="5">The sequence shown here is derived from an EMBL/GenBank/DDBJ whole genome shotgun (WGS) entry which is preliminary data.</text>
</comment>
<dbReference type="SMART" id="SM00271">
    <property type="entry name" value="DnaJ"/>
    <property type="match status" value="1"/>
</dbReference>
<dbReference type="InterPro" id="IPR036869">
    <property type="entry name" value="J_dom_sf"/>
</dbReference>
<evidence type="ECO:0000313" key="5">
    <source>
        <dbReference type="EMBL" id="OOM05681.1"/>
    </source>
</evidence>
<dbReference type="InterPro" id="IPR018253">
    <property type="entry name" value="DnaJ_domain_CS"/>
</dbReference>
<feature type="transmembrane region" description="Helical" evidence="3">
    <location>
        <begin position="193"/>
        <end position="216"/>
    </location>
</feature>
<keyword evidence="3" id="KW-0812">Transmembrane</keyword>
<evidence type="ECO:0000313" key="6">
    <source>
        <dbReference type="Proteomes" id="UP000191154"/>
    </source>
</evidence>
<proteinExistence type="predicted"/>
<dbReference type="Proteomes" id="UP000191154">
    <property type="component" value="Unassembled WGS sequence"/>
</dbReference>
<keyword evidence="3" id="KW-0472">Membrane</keyword>
<feature type="domain" description="J" evidence="4">
    <location>
        <begin position="2"/>
        <end position="66"/>
    </location>
</feature>
<dbReference type="PANTHER" id="PTHR44145">
    <property type="entry name" value="DNAJ HOMOLOG SUBFAMILY A MEMBER 3, MITOCHONDRIAL"/>
    <property type="match status" value="1"/>
</dbReference>
<accession>A0A1S8MNF0</accession>
<keyword evidence="1" id="KW-0235">DNA replication</keyword>
<dbReference type="InterPro" id="IPR051938">
    <property type="entry name" value="Apopto_cytoskel_mod"/>
</dbReference>
<dbReference type="InterPro" id="IPR001623">
    <property type="entry name" value="DnaJ_domain"/>
</dbReference>
<sequence length="229" mass="26266">MNYYDILGVEKTATQEEIKQAYRSLVKKYHPDVNKAGNSNTFFNMIQEAYNILGNEESRKNYNSSLNNNSRNADDNYYEANNTNSENSYKNNNNYNSEFNSETVVSDEEIYKNFTRERIPRSIFIKIIYILLKIILIPLIPVISFTKHVSMWISGVVLLISRIIMGVFVLISLKDIYDCLKGNTPIGGWQSTIGSIIVALVAYCLPYIVMIIPVGLELLRDKIQDFIFG</sequence>
<reference evidence="5 6" key="1">
    <citation type="submission" date="2016-05" db="EMBL/GenBank/DDBJ databases">
        <title>Microbial solvent formation.</title>
        <authorList>
            <person name="Poehlein A."/>
            <person name="Montoya Solano J.D."/>
            <person name="Flitsch S."/>
            <person name="Krabben P."/>
            <person name="Duerre P."/>
            <person name="Daniel R."/>
        </authorList>
    </citation>
    <scope>NUCLEOTIDE SEQUENCE [LARGE SCALE GENOMIC DNA]</scope>
    <source>
        <strain evidence="5 6">L1-8</strain>
    </source>
</reference>
<dbReference type="CDD" id="cd06257">
    <property type="entry name" value="DnaJ"/>
    <property type="match status" value="1"/>
</dbReference>
<evidence type="ECO:0000259" key="4">
    <source>
        <dbReference type="PROSITE" id="PS50076"/>
    </source>
</evidence>
<dbReference type="AlphaFoldDB" id="A0A1S8MNF0"/>
<feature type="transmembrane region" description="Helical" evidence="3">
    <location>
        <begin position="151"/>
        <end position="173"/>
    </location>
</feature>
<protein>
    <submittedName>
        <fullName evidence="5">Chaperone protein DnaJ</fullName>
    </submittedName>
</protein>
<dbReference type="PRINTS" id="PR00625">
    <property type="entry name" value="JDOMAIN"/>
</dbReference>
<dbReference type="PANTHER" id="PTHR44145:SF3">
    <property type="entry name" value="DNAJ HOMOLOG SUBFAMILY A MEMBER 3, MITOCHONDRIAL"/>
    <property type="match status" value="1"/>
</dbReference>
<organism evidence="5 6">
    <name type="scientific">Clostridium saccharobutylicum</name>
    <dbReference type="NCBI Taxonomy" id="169679"/>
    <lineage>
        <taxon>Bacteria</taxon>
        <taxon>Bacillati</taxon>
        <taxon>Bacillota</taxon>
        <taxon>Clostridia</taxon>
        <taxon>Eubacteriales</taxon>
        <taxon>Clostridiaceae</taxon>
        <taxon>Clostridium</taxon>
    </lineage>
</organism>
<dbReference type="PROSITE" id="PS00636">
    <property type="entry name" value="DNAJ_1"/>
    <property type="match status" value="1"/>
</dbReference>
<evidence type="ECO:0000256" key="3">
    <source>
        <dbReference type="SAM" id="Phobius"/>
    </source>
</evidence>
<dbReference type="EMBL" id="LZYZ01000012">
    <property type="protein sequence ID" value="OOM05681.1"/>
    <property type="molecule type" value="Genomic_DNA"/>
</dbReference>
<keyword evidence="2" id="KW-0143">Chaperone</keyword>
<dbReference type="Pfam" id="PF00226">
    <property type="entry name" value="DnaJ"/>
    <property type="match status" value="1"/>
</dbReference>
<dbReference type="PROSITE" id="PS50076">
    <property type="entry name" value="DNAJ_2"/>
    <property type="match status" value="1"/>
</dbReference>
<dbReference type="SUPFAM" id="SSF46565">
    <property type="entry name" value="Chaperone J-domain"/>
    <property type="match status" value="1"/>
</dbReference>
<keyword evidence="3" id="KW-1133">Transmembrane helix</keyword>
<feature type="transmembrane region" description="Helical" evidence="3">
    <location>
        <begin position="123"/>
        <end position="145"/>
    </location>
</feature>
<dbReference type="GO" id="GO:0006260">
    <property type="term" value="P:DNA replication"/>
    <property type="evidence" value="ECO:0007669"/>
    <property type="project" value="UniProtKB-KW"/>
</dbReference>